<feature type="transmembrane region" description="Helical" evidence="1">
    <location>
        <begin position="7"/>
        <end position="31"/>
    </location>
</feature>
<reference evidence="2 3" key="1">
    <citation type="submission" date="2020-02" db="EMBL/GenBank/DDBJ databases">
        <title>Balneolaceae bacterium YR4-1, complete genome.</title>
        <authorList>
            <person name="Li Y."/>
            <person name="Wu S."/>
        </authorList>
    </citation>
    <scope>NUCLEOTIDE SEQUENCE [LARGE SCALE GENOMIC DNA]</scope>
    <source>
        <strain evidence="2 3">YR4-1</strain>
    </source>
</reference>
<protein>
    <submittedName>
        <fullName evidence="2">Periplasmic heavy metal sensor</fullName>
    </submittedName>
</protein>
<sequence>MEYKTKYRWALTGFLVMLVLNIAVITGIWILRPGGGPPFREGQSQFRVQRFIERELNLNEDQKHRFRELRRDHIRDTRTYFKDIRMARGELFQALSDDASDASVDSLTTVIGRKQQELEQAFYDHFSQLRSICDEEQKAKFDRIILRMMQRVDPSRQMERRNAN</sequence>
<keyword evidence="1" id="KW-0812">Transmembrane</keyword>
<dbReference type="InterPro" id="IPR025961">
    <property type="entry name" value="Metal_resist"/>
</dbReference>
<keyword evidence="1" id="KW-0472">Membrane</keyword>
<dbReference type="RefSeq" id="WP_165143442.1">
    <property type="nucleotide sequence ID" value="NZ_JAALLT010000004.1"/>
</dbReference>
<comment type="caution">
    <text evidence="2">The sequence shown here is derived from an EMBL/GenBank/DDBJ whole genome shotgun (WGS) entry which is preliminary data.</text>
</comment>
<evidence type="ECO:0000256" key="1">
    <source>
        <dbReference type="SAM" id="Phobius"/>
    </source>
</evidence>
<keyword evidence="1" id="KW-1133">Transmembrane helix</keyword>
<dbReference type="Gene3D" id="1.20.120.1490">
    <property type="match status" value="1"/>
</dbReference>
<dbReference type="Proteomes" id="UP000473278">
    <property type="component" value="Unassembled WGS sequence"/>
</dbReference>
<evidence type="ECO:0000313" key="2">
    <source>
        <dbReference type="EMBL" id="NGP77766.1"/>
    </source>
</evidence>
<evidence type="ECO:0000313" key="3">
    <source>
        <dbReference type="Proteomes" id="UP000473278"/>
    </source>
</evidence>
<name>A0A6M1T0Y9_9BACT</name>
<keyword evidence="3" id="KW-1185">Reference proteome</keyword>
<dbReference type="AlphaFoldDB" id="A0A6M1T0Y9"/>
<dbReference type="Pfam" id="PF13801">
    <property type="entry name" value="Metal_resist"/>
    <property type="match status" value="1"/>
</dbReference>
<organism evidence="2 3">
    <name type="scientific">Halalkalibaculum roseum</name>
    <dbReference type="NCBI Taxonomy" id="2709311"/>
    <lineage>
        <taxon>Bacteria</taxon>
        <taxon>Pseudomonadati</taxon>
        <taxon>Balneolota</taxon>
        <taxon>Balneolia</taxon>
        <taxon>Balneolales</taxon>
        <taxon>Balneolaceae</taxon>
        <taxon>Halalkalibaculum</taxon>
    </lineage>
</organism>
<accession>A0A6M1T0Y9</accession>
<proteinExistence type="predicted"/>
<gene>
    <name evidence="2" type="ORF">G3570_14050</name>
</gene>
<dbReference type="EMBL" id="JAALLT010000004">
    <property type="protein sequence ID" value="NGP77766.1"/>
    <property type="molecule type" value="Genomic_DNA"/>
</dbReference>